<evidence type="ECO:0000313" key="1">
    <source>
        <dbReference type="EMBL" id="KAF9074238.1"/>
    </source>
</evidence>
<comment type="caution">
    <text evidence="1">The sequence shown here is derived from an EMBL/GenBank/DDBJ whole genome shotgun (WGS) entry which is preliminary data.</text>
</comment>
<dbReference type="EMBL" id="JADNRY010000014">
    <property type="protein sequence ID" value="KAF9074238.1"/>
    <property type="molecule type" value="Genomic_DNA"/>
</dbReference>
<name>A0A9P5UDH4_9AGAR</name>
<dbReference type="Proteomes" id="UP000772434">
    <property type="component" value="Unassembled WGS sequence"/>
</dbReference>
<gene>
    <name evidence="1" type="ORF">BDP27DRAFT_1416538</name>
</gene>
<keyword evidence="2" id="KW-1185">Reference proteome</keyword>
<accession>A0A9P5UDH4</accession>
<sequence length="438" mass="50020">MQTLPTELHCEILTYLASDVASISSWCTTCKTCYRQAIRILYQSIDSKALLTINGCQNPNSLASFVRSISFIPDEDNNKVVPDALISCSPTVWNKFDSTIFTQKIRELIWTVETPLASVFRNGIPSCLMNLKSLKIEIALRNENDTNCLMSLISPTLHTLEITFKTIFGDSSEYANLSRILTTLPDRLPILDRLHLGIPRNASQDAAASLRNVLQRESFVFPTLSYLSVESTSPFLPSELFIKRHPQVNALGYIWCRWSPSSPRALEICPSASTLRHFTGSYVDAADILSLQDKIRLQSIDIHCPYGEQLDFAQLTLHLKRCPSLRTVFLRGIRNVTSLDAATFDELPLIEELGLWLTEQQSMTIAIRLSTHLQKLDVWMFHDQRAPNEVLFWRQINAFKAKSDVDLYIFDRKKIWKRKVLITWKCSRNTERSLWASL</sequence>
<dbReference type="AlphaFoldDB" id="A0A9P5UDH4"/>
<reference evidence="1" key="1">
    <citation type="submission" date="2020-11" db="EMBL/GenBank/DDBJ databases">
        <authorList>
            <consortium name="DOE Joint Genome Institute"/>
            <person name="Ahrendt S."/>
            <person name="Riley R."/>
            <person name="Andreopoulos W."/>
            <person name="Labutti K."/>
            <person name="Pangilinan J."/>
            <person name="Ruiz-Duenas F.J."/>
            <person name="Barrasa J.M."/>
            <person name="Sanchez-Garcia M."/>
            <person name="Camarero S."/>
            <person name="Miyauchi S."/>
            <person name="Serrano A."/>
            <person name="Linde D."/>
            <person name="Babiker R."/>
            <person name="Drula E."/>
            <person name="Ayuso-Fernandez I."/>
            <person name="Pacheco R."/>
            <person name="Padilla G."/>
            <person name="Ferreira P."/>
            <person name="Barriuso J."/>
            <person name="Kellner H."/>
            <person name="Castanera R."/>
            <person name="Alfaro M."/>
            <person name="Ramirez L."/>
            <person name="Pisabarro A.G."/>
            <person name="Kuo A."/>
            <person name="Tritt A."/>
            <person name="Lipzen A."/>
            <person name="He G."/>
            <person name="Yan M."/>
            <person name="Ng V."/>
            <person name="Cullen D."/>
            <person name="Martin F."/>
            <person name="Rosso M.-N."/>
            <person name="Henrissat B."/>
            <person name="Hibbett D."/>
            <person name="Martinez A.T."/>
            <person name="Grigoriev I.V."/>
        </authorList>
    </citation>
    <scope>NUCLEOTIDE SEQUENCE</scope>
    <source>
        <strain evidence="1">AH 40177</strain>
    </source>
</reference>
<proteinExistence type="predicted"/>
<evidence type="ECO:0008006" key="3">
    <source>
        <dbReference type="Google" id="ProtNLM"/>
    </source>
</evidence>
<organism evidence="1 2">
    <name type="scientific">Rhodocollybia butyracea</name>
    <dbReference type="NCBI Taxonomy" id="206335"/>
    <lineage>
        <taxon>Eukaryota</taxon>
        <taxon>Fungi</taxon>
        <taxon>Dikarya</taxon>
        <taxon>Basidiomycota</taxon>
        <taxon>Agaricomycotina</taxon>
        <taxon>Agaricomycetes</taxon>
        <taxon>Agaricomycetidae</taxon>
        <taxon>Agaricales</taxon>
        <taxon>Marasmiineae</taxon>
        <taxon>Omphalotaceae</taxon>
        <taxon>Rhodocollybia</taxon>
    </lineage>
</organism>
<dbReference type="InterPro" id="IPR032675">
    <property type="entry name" value="LRR_dom_sf"/>
</dbReference>
<protein>
    <recommendedName>
        <fullName evidence="3">F-box domain-containing protein</fullName>
    </recommendedName>
</protein>
<dbReference type="Gene3D" id="3.80.10.10">
    <property type="entry name" value="Ribonuclease Inhibitor"/>
    <property type="match status" value="1"/>
</dbReference>
<evidence type="ECO:0000313" key="2">
    <source>
        <dbReference type="Proteomes" id="UP000772434"/>
    </source>
</evidence>